<sequence length="171" mass="19204">MGNLISGILSRLASFATWLGLVKTLKEGDDGGDDQTRELWEEDDDGFSVQPREWEVWSGGGVQPREWKVVNGSGVQPREWEVVNGSGVQPREWEVGSGSGVQTREWELPRCECDIQSGVVCELHRVVVNNEREVRGRQGEEIIDIPMQGVANGDGQREMGEHCRTDRRSER</sequence>
<feature type="compositionally biased region" description="Basic and acidic residues" evidence="1">
    <location>
        <begin position="155"/>
        <end position="171"/>
    </location>
</feature>
<dbReference type="EMBL" id="JAWZYT010002605">
    <property type="protein sequence ID" value="KAK4303278.1"/>
    <property type="molecule type" value="Genomic_DNA"/>
</dbReference>
<gene>
    <name evidence="3" type="ORF">Pmani_024692</name>
</gene>
<name>A0AAE1P865_9EUCA</name>
<comment type="caution">
    <text evidence="3">The sequence shown here is derived from an EMBL/GenBank/DDBJ whole genome shotgun (WGS) entry which is preliminary data.</text>
</comment>
<evidence type="ECO:0000256" key="2">
    <source>
        <dbReference type="SAM" id="SignalP"/>
    </source>
</evidence>
<organism evidence="3 4">
    <name type="scientific">Petrolisthes manimaculis</name>
    <dbReference type="NCBI Taxonomy" id="1843537"/>
    <lineage>
        <taxon>Eukaryota</taxon>
        <taxon>Metazoa</taxon>
        <taxon>Ecdysozoa</taxon>
        <taxon>Arthropoda</taxon>
        <taxon>Crustacea</taxon>
        <taxon>Multicrustacea</taxon>
        <taxon>Malacostraca</taxon>
        <taxon>Eumalacostraca</taxon>
        <taxon>Eucarida</taxon>
        <taxon>Decapoda</taxon>
        <taxon>Pleocyemata</taxon>
        <taxon>Anomura</taxon>
        <taxon>Galatheoidea</taxon>
        <taxon>Porcellanidae</taxon>
        <taxon>Petrolisthes</taxon>
    </lineage>
</organism>
<reference evidence="3" key="1">
    <citation type="submission" date="2023-11" db="EMBL/GenBank/DDBJ databases">
        <title>Genome assemblies of two species of porcelain crab, Petrolisthes cinctipes and Petrolisthes manimaculis (Anomura: Porcellanidae).</title>
        <authorList>
            <person name="Angst P."/>
        </authorList>
    </citation>
    <scope>NUCLEOTIDE SEQUENCE</scope>
    <source>
        <strain evidence="3">PB745_02</strain>
        <tissue evidence="3">Gill</tissue>
    </source>
</reference>
<protein>
    <submittedName>
        <fullName evidence="3">Uncharacterized protein</fullName>
    </submittedName>
</protein>
<evidence type="ECO:0000313" key="3">
    <source>
        <dbReference type="EMBL" id="KAK4303278.1"/>
    </source>
</evidence>
<keyword evidence="2" id="KW-0732">Signal</keyword>
<dbReference type="AlphaFoldDB" id="A0AAE1P865"/>
<dbReference type="Proteomes" id="UP001292094">
    <property type="component" value="Unassembled WGS sequence"/>
</dbReference>
<accession>A0AAE1P865</accession>
<proteinExistence type="predicted"/>
<feature type="signal peptide" evidence="2">
    <location>
        <begin position="1"/>
        <end position="24"/>
    </location>
</feature>
<feature type="region of interest" description="Disordered" evidence="1">
    <location>
        <begin position="148"/>
        <end position="171"/>
    </location>
</feature>
<feature type="chain" id="PRO_5042129625" evidence="2">
    <location>
        <begin position="25"/>
        <end position="171"/>
    </location>
</feature>
<keyword evidence="4" id="KW-1185">Reference proteome</keyword>
<evidence type="ECO:0000313" key="4">
    <source>
        <dbReference type="Proteomes" id="UP001292094"/>
    </source>
</evidence>
<evidence type="ECO:0000256" key="1">
    <source>
        <dbReference type="SAM" id="MobiDB-lite"/>
    </source>
</evidence>